<dbReference type="InterPro" id="IPR013328">
    <property type="entry name" value="6PGD_dom2"/>
</dbReference>
<protein>
    <recommendedName>
        <fullName evidence="3">phosphogluconate dehydrogenase (NADP(+)-dependent, decarboxylating)</fullName>
        <ecNumber evidence="3">1.1.1.44</ecNumber>
    </recommendedName>
</protein>
<dbReference type="InterPro" id="IPR006114">
    <property type="entry name" value="6PGDH_C"/>
</dbReference>
<comment type="pathway">
    <text evidence="1">Carbohydrate degradation; pentose phosphate pathway; D-ribulose 5-phosphate from D-glucose 6-phosphate (oxidative stage): step 3/3.</text>
</comment>
<dbReference type="FunFam" id="3.40.50.720:FF:000634">
    <property type="entry name" value="6-phosphogluconate dehydrogenase, decarboxylating"/>
    <property type="match status" value="1"/>
</dbReference>
<evidence type="ECO:0000313" key="9">
    <source>
        <dbReference type="Proteomes" id="UP000008370"/>
    </source>
</evidence>
<dbReference type="STRING" id="650164.K5VU22"/>
<dbReference type="SUPFAM" id="SSF48179">
    <property type="entry name" value="6-phosphogluconate dehydrogenase C-terminal domain-like"/>
    <property type="match status" value="1"/>
</dbReference>
<dbReference type="InterPro" id="IPR008927">
    <property type="entry name" value="6-PGluconate_DH-like_C_sf"/>
</dbReference>
<accession>K5VU22</accession>
<dbReference type="GeneID" id="18913427"/>
<dbReference type="Pfam" id="PF00393">
    <property type="entry name" value="6PGD"/>
    <property type="match status" value="1"/>
</dbReference>
<evidence type="ECO:0000256" key="4">
    <source>
        <dbReference type="ARBA" id="ARBA00023002"/>
    </source>
</evidence>
<dbReference type="PANTHER" id="PTHR11811">
    <property type="entry name" value="6-PHOSPHOGLUCONATE DEHYDROGENASE"/>
    <property type="match status" value="1"/>
</dbReference>
<evidence type="ECO:0000259" key="7">
    <source>
        <dbReference type="SMART" id="SM01350"/>
    </source>
</evidence>
<evidence type="ECO:0000256" key="3">
    <source>
        <dbReference type="ARBA" id="ARBA00013011"/>
    </source>
</evidence>
<dbReference type="Proteomes" id="UP000008370">
    <property type="component" value="Unassembled WGS sequence"/>
</dbReference>
<dbReference type="InParanoid" id="K5VU22"/>
<dbReference type="GO" id="GO:0019521">
    <property type="term" value="P:D-gluconate metabolic process"/>
    <property type="evidence" value="ECO:0007669"/>
    <property type="project" value="UniProtKB-KW"/>
</dbReference>
<evidence type="ECO:0000256" key="1">
    <source>
        <dbReference type="ARBA" id="ARBA00004874"/>
    </source>
</evidence>
<dbReference type="OrthoDB" id="434986at2759"/>
<keyword evidence="9" id="KW-1185">Reference proteome</keyword>
<sequence>MSTTKYTKIGIVGAGSMGSMMCQLFAEAGPEVSVFDVKCGNVDTTVGMAEKNPKTKGKVKGYKDYEQFVMSLPSPGHRLLVFSITHGDPTDQVLEALRPHLAKGDIILDGGNEWYENTERRQAQLKREQNVDHIGMGVSGGYQSARHGPSISPGGDSAALKRVMPLLEKVSAKDSQGNPCVAPIGPGGSGHYVKMIHNGIEQGMMGAVAEAWGLLRFNLGCELDEISEIFEQWSNTPELKRTFLIDIGVDICQKRDPSLGKTGASDNEEHVLSTVADKVVQDADGTEGTGTWTVAEAARIHISSPTIAASHFFRLASADRTARLKIGESLNLPPPPITPRTTLGKDEKSQFVEDIRKAVYAACLASFTQGFQLIARQSQKEEWGVSLSTCLKIWRAGCIISSDGLLDVFQPVVADFDSKPGNVNGSAVGNEMAKPKDASATIPAHPHLTSELAAAMPSLRRVMLWALERDAHVPTLAASLEWIKYVGAPVLPTMFMEAELDWFGAHKFDRWDSDAGRFGGQVKKGSEHFEWSPA</sequence>
<keyword evidence="6" id="KW-0570">Pentose shunt</keyword>
<dbReference type="GO" id="GO:0050661">
    <property type="term" value="F:NADP binding"/>
    <property type="evidence" value="ECO:0007669"/>
    <property type="project" value="InterPro"/>
</dbReference>
<comment type="similarity">
    <text evidence="2">Belongs to the 6-phosphogluconate dehydrogenase family.</text>
</comment>
<organism evidence="8 9">
    <name type="scientific">Phanerochaete carnosa (strain HHB-10118-sp)</name>
    <name type="common">White-rot fungus</name>
    <name type="synonym">Peniophora carnosa</name>
    <dbReference type="NCBI Taxonomy" id="650164"/>
    <lineage>
        <taxon>Eukaryota</taxon>
        <taxon>Fungi</taxon>
        <taxon>Dikarya</taxon>
        <taxon>Basidiomycota</taxon>
        <taxon>Agaricomycotina</taxon>
        <taxon>Agaricomycetes</taxon>
        <taxon>Polyporales</taxon>
        <taxon>Phanerochaetaceae</taxon>
        <taxon>Phanerochaete</taxon>
    </lineage>
</organism>
<keyword evidence="5" id="KW-0311">Gluconate utilization</keyword>
<dbReference type="SMART" id="SM01350">
    <property type="entry name" value="6PGD"/>
    <property type="match status" value="1"/>
</dbReference>
<evidence type="ECO:0000256" key="5">
    <source>
        <dbReference type="ARBA" id="ARBA00023064"/>
    </source>
</evidence>
<reference evidence="8 9" key="1">
    <citation type="journal article" date="2012" name="BMC Genomics">
        <title>Comparative genomics of the white-rot fungi, Phanerochaete carnosa and P. chrysosporium, to elucidate the genetic basis of the distinct wood types they colonize.</title>
        <authorList>
            <person name="Suzuki H."/>
            <person name="MacDonald J."/>
            <person name="Syed K."/>
            <person name="Salamov A."/>
            <person name="Hori C."/>
            <person name="Aerts A."/>
            <person name="Henrissat B."/>
            <person name="Wiebenga A."/>
            <person name="vanKuyk P.A."/>
            <person name="Barry K."/>
            <person name="Lindquist E."/>
            <person name="LaButti K."/>
            <person name="Lapidus A."/>
            <person name="Lucas S."/>
            <person name="Coutinho P."/>
            <person name="Gong Y."/>
            <person name="Samejima M."/>
            <person name="Mahadevan R."/>
            <person name="Abou-Zaid M."/>
            <person name="de Vries R.P."/>
            <person name="Igarashi K."/>
            <person name="Yadav J.S."/>
            <person name="Grigoriev I.V."/>
            <person name="Master E.R."/>
        </authorList>
    </citation>
    <scope>NUCLEOTIDE SEQUENCE [LARGE SCALE GENOMIC DNA]</scope>
    <source>
        <strain evidence="8 9">HHB-10118-sp</strain>
    </source>
</reference>
<dbReference type="PRINTS" id="PR00076">
    <property type="entry name" value="6PGDHDRGNASE"/>
</dbReference>
<evidence type="ECO:0000256" key="6">
    <source>
        <dbReference type="ARBA" id="ARBA00023126"/>
    </source>
</evidence>
<evidence type="ECO:0000313" key="8">
    <source>
        <dbReference type="EMBL" id="EKM50074.1"/>
    </source>
</evidence>
<evidence type="ECO:0000256" key="2">
    <source>
        <dbReference type="ARBA" id="ARBA00008419"/>
    </source>
</evidence>
<dbReference type="UniPathway" id="UPA00115">
    <property type="reaction ID" value="UER00410"/>
</dbReference>
<dbReference type="Pfam" id="PF03446">
    <property type="entry name" value="NAD_binding_2"/>
    <property type="match status" value="1"/>
</dbReference>
<feature type="domain" description="6-phosphogluconate dehydrogenase C-terminal" evidence="7">
    <location>
        <begin position="190"/>
        <end position="532"/>
    </location>
</feature>
<dbReference type="InterPro" id="IPR006183">
    <property type="entry name" value="Pgluconate_DH"/>
</dbReference>
<dbReference type="Gene3D" id="1.10.1040.10">
    <property type="entry name" value="N-(1-d-carboxylethyl)-l-norvaline Dehydrogenase, domain 2"/>
    <property type="match status" value="1"/>
</dbReference>
<dbReference type="EMBL" id="JH930479">
    <property type="protein sequence ID" value="EKM50074.1"/>
    <property type="molecule type" value="Genomic_DNA"/>
</dbReference>
<dbReference type="AlphaFoldDB" id="K5VU22"/>
<dbReference type="Gene3D" id="3.40.50.720">
    <property type="entry name" value="NAD(P)-binding Rossmann-like Domain"/>
    <property type="match status" value="1"/>
</dbReference>
<dbReference type="SUPFAM" id="SSF51735">
    <property type="entry name" value="NAD(P)-binding Rossmann-fold domains"/>
    <property type="match status" value="1"/>
</dbReference>
<dbReference type="GO" id="GO:0006098">
    <property type="term" value="P:pentose-phosphate shunt"/>
    <property type="evidence" value="ECO:0007669"/>
    <property type="project" value="UniProtKB-UniPathway"/>
</dbReference>
<dbReference type="HOGENOM" id="CLU_024540_4_0_1"/>
<dbReference type="GO" id="GO:0004616">
    <property type="term" value="F:phosphogluconate dehydrogenase (decarboxylating) activity"/>
    <property type="evidence" value="ECO:0007669"/>
    <property type="project" value="UniProtKB-EC"/>
</dbReference>
<dbReference type="EC" id="1.1.1.44" evidence="3"/>
<dbReference type="KEGG" id="pco:PHACADRAFT_213838"/>
<proteinExistence type="inferred from homology"/>
<dbReference type="InterPro" id="IPR006115">
    <property type="entry name" value="6PGDH_NADP-bd"/>
</dbReference>
<keyword evidence="4" id="KW-0560">Oxidoreductase</keyword>
<gene>
    <name evidence="8" type="ORF">PHACADRAFT_213838</name>
</gene>
<name>K5VU22_PHACS</name>
<dbReference type="InterPro" id="IPR036291">
    <property type="entry name" value="NAD(P)-bd_dom_sf"/>
</dbReference>
<dbReference type="RefSeq" id="XP_007401268.1">
    <property type="nucleotide sequence ID" value="XM_007401206.1"/>
</dbReference>